<dbReference type="InterPro" id="IPR057727">
    <property type="entry name" value="WCX_dom"/>
</dbReference>
<dbReference type="InterPro" id="IPR051534">
    <property type="entry name" value="CBASS_pafABC_assoc_protein"/>
</dbReference>
<evidence type="ECO:0000313" key="3">
    <source>
        <dbReference type="EMBL" id="TPE43617.1"/>
    </source>
</evidence>
<dbReference type="Pfam" id="PF25583">
    <property type="entry name" value="WCX"/>
    <property type="match status" value="1"/>
</dbReference>
<dbReference type="Proteomes" id="UP000316727">
    <property type="component" value="Unassembled WGS sequence"/>
</dbReference>
<proteinExistence type="predicted"/>
<organism evidence="3 4">
    <name type="scientific">Pontibacter mangrovi</name>
    <dbReference type="NCBI Taxonomy" id="2589816"/>
    <lineage>
        <taxon>Bacteria</taxon>
        <taxon>Pseudomonadati</taxon>
        <taxon>Bacteroidota</taxon>
        <taxon>Cytophagia</taxon>
        <taxon>Cytophagales</taxon>
        <taxon>Hymenobacteraceae</taxon>
        <taxon>Pontibacter</taxon>
    </lineage>
</organism>
<feature type="domain" description="WCX" evidence="2">
    <location>
        <begin position="225"/>
        <end position="301"/>
    </location>
</feature>
<protein>
    <submittedName>
        <fullName evidence="3">WYL domain-containing protein</fullName>
    </submittedName>
</protein>
<dbReference type="EMBL" id="VFRQ01000006">
    <property type="protein sequence ID" value="TPE43617.1"/>
    <property type="molecule type" value="Genomic_DNA"/>
</dbReference>
<dbReference type="AlphaFoldDB" id="A0A501W9W8"/>
<dbReference type="PANTHER" id="PTHR34580:SF9">
    <property type="entry name" value="SLL5097 PROTEIN"/>
    <property type="match status" value="1"/>
</dbReference>
<reference evidence="3 4" key="1">
    <citation type="submission" date="2019-06" db="EMBL/GenBank/DDBJ databases">
        <title>A novel bacterium of genus Pontibacter, isolated from marine sediment.</title>
        <authorList>
            <person name="Huang H."/>
            <person name="Mo K."/>
            <person name="Hu Y."/>
        </authorList>
    </citation>
    <scope>NUCLEOTIDE SEQUENCE [LARGE SCALE GENOMIC DNA]</scope>
    <source>
        <strain evidence="3 4">HB172049</strain>
    </source>
</reference>
<evidence type="ECO:0000259" key="2">
    <source>
        <dbReference type="Pfam" id="PF25583"/>
    </source>
</evidence>
<feature type="domain" description="WYL" evidence="1">
    <location>
        <begin position="126"/>
        <end position="193"/>
    </location>
</feature>
<keyword evidence="4" id="KW-1185">Reference proteome</keyword>
<comment type="caution">
    <text evidence="3">The sequence shown here is derived from an EMBL/GenBank/DDBJ whole genome shotgun (WGS) entry which is preliminary data.</text>
</comment>
<name>A0A501W9W8_9BACT</name>
<dbReference type="InterPro" id="IPR026881">
    <property type="entry name" value="WYL_dom"/>
</dbReference>
<dbReference type="PROSITE" id="PS52050">
    <property type="entry name" value="WYL"/>
    <property type="match status" value="1"/>
</dbReference>
<evidence type="ECO:0000259" key="1">
    <source>
        <dbReference type="Pfam" id="PF13280"/>
    </source>
</evidence>
<gene>
    <name evidence="3" type="ORF">FJM65_12740</name>
</gene>
<evidence type="ECO:0000313" key="4">
    <source>
        <dbReference type="Proteomes" id="UP000316727"/>
    </source>
</evidence>
<accession>A0A501W9W8</accession>
<dbReference type="PANTHER" id="PTHR34580">
    <property type="match status" value="1"/>
</dbReference>
<dbReference type="Pfam" id="PF13280">
    <property type="entry name" value="WYL"/>
    <property type="match status" value="1"/>
</dbReference>
<dbReference type="OrthoDB" id="43316at2"/>
<sequence>MSKRGYISRYLLILRRLKSKSYTTYEELLSYMENQLDYLQMQDDRLSMGISKRTLQRDIHDIRNLFGIDIEYSKSPKGYFIQQTEAENMNFQRMMEAFDMFTSLNLAHDLKPYIHLETRRPQGTENLYGLLHAIKNRCVIRFTYHKFWEDDSSIRTVEPYALKEFRNRWYLMAKDKKDGYVKSFALDRLSLLEITISTFTYPPDFNVDNTYRYCFGIISPSDEEPQDIVLSFDPFQGKYINTLPLHSSQQVLINNDDEFRIKLRLCVTYDLVMELLSFGDNLKVIEPQSLADDIKTAHKKAYSQYQKA</sequence>